<evidence type="ECO:0000313" key="1">
    <source>
        <dbReference type="EMBL" id="KAK4002920.1"/>
    </source>
</evidence>
<accession>A0ABQ9YQZ1</accession>
<comment type="caution">
    <text evidence="1">The sequence shown here is derived from an EMBL/GenBank/DDBJ whole genome shotgun (WGS) entry which is preliminary data.</text>
</comment>
<sequence>MTCSRDVIFRGGGKKERFSKQDNGVTLTQRNTTSLFMPTLCVLACVYSLARSTCHHLLLQQCNHPHTNVTQRVVLHKTDTYSDFLIAAKREATKDDVFSRRQEIECCRLCVALLIQQLASACQRNDWMMFGC</sequence>
<evidence type="ECO:0000313" key="2">
    <source>
        <dbReference type="Proteomes" id="UP001234178"/>
    </source>
</evidence>
<protein>
    <submittedName>
        <fullName evidence="1">Uncharacterized protein</fullName>
    </submittedName>
</protein>
<dbReference type="Proteomes" id="UP001234178">
    <property type="component" value="Unassembled WGS sequence"/>
</dbReference>
<name>A0ABQ9YQZ1_9CRUS</name>
<organism evidence="1 2">
    <name type="scientific">Daphnia magna</name>
    <dbReference type="NCBI Taxonomy" id="35525"/>
    <lineage>
        <taxon>Eukaryota</taxon>
        <taxon>Metazoa</taxon>
        <taxon>Ecdysozoa</taxon>
        <taxon>Arthropoda</taxon>
        <taxon>Crustacea</taxon>
        <taxon>Branchiopoda</taxon>
        <taxon>Diplostraca</taxon>
        <taxon>Cladocera</taxon>
        <taxon>Anomopoda</taxon>
        <taxon>Daphniidae</taxon>
        <taxon>Daphnia</taxon>
    </lineage>
</organism>
<proteinExistence type="predicted"/>
<keyword evidence="2" id="KW-1185">Reference proteome</keyword>
<gene>
    <name evidence="1" type="ORF">OUZ56_004713</name>
</gene>
<reference evidence="1 2" key="1">
    <citation type="journal article" date="2023" name="Nucleic Acids Res.">
        <title>The hologenome of Daphnia magna reveals possible DNA methylation and microbiome-mediated evolution of the host genome.</title>
        <authorList>
            <person name="Chaturvedi A."/>
            <person name="Li X."/>
            <person name="Dhandapani V."/>
            <person name="Marshall H."/>
            <person name="Kissane S."/>
            <person name="Cuenca-Cambronero M."/>
            <person name="Asole G."/>
            <person name="Calvet F."/>
            <person name="Ruiz-Romero M."/>
            <person name="Marangio P."/>
            <person name="Guigo R."/>
            <person name="Rago D."/>
            <person name="Mirbahai L."/>
            <person name="Eastwood N."/>
            <person name="Colbourne J.K."/>
            <person name="Zhou J."/>
            <person name="Mallon E."/>
            <person name="Orsini L."/>
        </authorList>
    </citation>
    <scope>NUCLEOTIDE SEQUENCE [LARGE SCALE GENOMIC DNA]</scope>
    <source>
        <strain evidence="1">LRV0_1</strain>
    </source>
</reference>
<dbReference type="EMBL" id="JAOYFB010000001">
    <property type="protein sequence ID" value="KAK4002920.1"/>
    <property type="molecule type" value="Genomic_DNA"/>
</dbReference>